<dbReference type="SMART" id="SM01040">
    <property type="entry name" value="Bro-N"/>
    <property type="match status" value="1"/>
</dbReference>
<proteinExistence type="predicted"/>
<dbReference type="InterPro" id="IPR003497">
    <property type="entry name" value="BRO_N_domain"/>
</dbReference>
<protein>
    <submittedName>
        <fullName evidence="2">BRO family protein</fullName>
    </submittedName>
</protein>
<comment type="caution">
    <text evidence="2">The sequence shown here is derived from an EMBL/GenBank/DDBJ whole genome shotgun (WGS) entry which is preliminary data.</text>
</comment>
<name>A0ABV7ZL42_9CORY</name>
<evidence type="ECO:0000313" key="2">
    <source>
        <dbReference type="EMBL" id="MFC3848890.1"/>
    </source>
</evidence>
<dbReference type="PANTHER" id="PTHR36180:SF2">
    <property type="entry name" value="BRO FAMILY PROTEIN"/>
    <property type="match status" value="1"/>
</dbReference>
<dbReference type="EMBL" id="JBHRZN010000001">
    <property type="protein sequence ID" value="MFC3848890.1"/>
    <property type="molecule type" value="Genomic_DNA"/>
</dbReference>
<organism evidence="2 3">
    <name type="scientific">Corynebacterium hansenii</name>
    <dbReference type="NCBI Taxonomy" id="394964"/>
    <lineage>
        <taxon>Bacteria</taxon>
        <taxon>Bacillati</taxon>
        <taxon>Actinomycetota</taxon>
        <taxon>Actinomycetes</taxon>
        <taxon>Mycobacteriales</taxon>
        <taxon>Corynebacteriaceae</taxon>
        <taxon>Corynebacterium</taxon>
    </lineage>
</organism>
<accession>A0ABV7ZL42</accession>
<keyword evidence="3" id="KW-1185">Reference proteome</keyword>
<dbReference type="PANTHER" id="PTHR36180">
    <property type="entry name" value="DNA-BINDING PROTEIN-RELATED-RELATED"/>
    <property type="match status" value="1"/>
</dbReference>
<dbReference type="Proteomes" id="UP001595751">
    <property type="component" value="Unassembled WGS sequence"/>
</dbReference>
<feature type="domain" description="Bro-N" evidence="1">
    <location>
        <begin position="1"/>
        <end position="118"/>
    </location>
</feature>
<reference evidence="3" key="1">
    <citation type="journal article" date="2019" name="Int. J. Syst. Evol. Microbiol.">
        <title>The Global Catalogue of Microorganisms (GCM) 10K type strain sequencing project: providing services to taxonomists for standard genome sequencing and annotation.</title>
        <authorList>
            <consortium name="The Broad Institute Genomics Platform"/>
            <consortium name="The Broad Institute Genome Sequencing Center for Infectious Disease"/>
            <person name="Wu L."/>
            <person name="Ma J."/>
        </authorList>
    </citation>
    <scope>NUCLEOTIDE SEQUENCE [LARGE SCALE GENOMIC DNA]</scope>
    <source>
        <strain evidence="3">CCUG 53252</strain>
    </source>
</reference>
<dbReference type="PROSITE" id="PS51750">
    <property type="entry name" value="BRO_N"/>
    <property type="match status" value="1"/>
</dbReference>
<dbReference type="Pfam" id="PF03374">
    <property type="entry name" value="ANT"/>
    <property type="match status" value="1"/>
</dbReference>
<sequence length="275" mass="30904">MHSISPTDRNAPEVFDFRGNDVRVVLADDGEPRWVAADVAKILGYRMSSDMTRWLEEDEKGTHKVRTSQVNGTFETRSMAVITESGLYAAVLKSRRPEAVDFRRWVTREVLPSIRRHGGYLTPAAAEQALTDPDFIIRLATDLKEERARRQELEAPAHSWNALAAPGGDYSVAAAAKVLSRDPDIEIGRDRLFKHMHKIGWIFRTTGRRAHWEAYQDKAINTGRLTHKLGGGFINEKTGEWEQAQPTIRVTPKGLHELHKSLGGTTTRALEEVTA</sequence>
<dbReference type="RefSeq" id="WP_290291734.1">
    <property type="nucleotide sequence ID" value="NZ_CP047211.1"/>
</dbReference>
<dbReference type="InterPro" id="IPR005039">
    <property type="entry name" value="Ant_C"/>
</dbReference>
<evidence type="ECO:0000313" key="3">
    <source>
        <dbReference type="Proteomes" id="UP001595751"/>
    </source>
</evidence>
<evidence type="ECO:0000259" key="1">
    <source>
        <dbReference type="PROSITE" id="PS51750"/>
    </source>
</evidence>
<dbReference type="Pfam" id="PF02498">
    <property type="entry name" value="Bro-N"/>
    <property type="match status" value="1"/>
</dbReference>
<gene>
    <name evidence="2" type="ORF">ACFORJ_01735</name>
</gene>